<feature type="compositionally biased region" description="Gly residues" evidence="1">
    <location>
        <begin position="41"/>
        <end position="51"/>
    </location>
</feature>
<evidence type="ECO:0000313" key="3">
    <source>
        <dbReference type="WBParaSite" id="scaffold5714_cov200.g9880"/>
    </source>
</evidence>
<name>A0A915N027_MELJA</name>
<sequence>MVKSTGTRSIFCYPRILIDSFIEGSHAIGHGYIAQGHRVGGDGQRGSGNRGRGNRGRGNRGRGNRGRGNRGRDSTVNRSQNVIVISDDEETNEDN</sequence>
<feature type="compositionally biased region" description="Basic residues" evidence="1">
    <location>
        <begin position="52"/>
        <end position="69"/>
    </location>
</feature>
<proteinExistence type="predicted"/>
<feature type="compositionally biased region" description="Acidic residues" evidence="1">
    <location>
        <begin position="86"/>
        <end position="95"/>
    </location>
</feature>
<accession>A0A915N027</accession>
<evidence type="ECO:0000256" key="1">
    <source>
        <dbReference type="SAM" id="MobiDB-lite"/>
    </source>
</evidence>
<reference evidence="3" key="1">
    <citation type="submission" date="2022-11" db="UniProtKB">
        <authorList>
            <consortium name="WormBaseParasite"/>
        </authorList>
    </citation>
    <scope>IDENTIFICATION</scope>
</reference>
<feature type="region of interest" description="Disordered" evidence="1">
    <location>
        <begin position="34"/>
        <end position="95"/>
    </location>
</feature>
<protein>
    <submittedName>
        <fullName evidence="3">Uncharacterized protein</fullName>
    </submittedName>
</protein>
<organism evidence="2 3">
    <name type="scientific">Meloidogyne javanica</name>
    <name type="common">Root-knot nematode worm</name>
    <dbReference type="NCBI Taxonomy" id="6303"/>
    <lineage>
        <taxon>Eukaryota</taxon>
        <taxon>Metazoa</taxon>
        <taxon>Ecdysozoa</taxon>
        <taxon>Nematoda</taxon>
        <taxon>Chromadorea</taxon>
        <taxon>Rhabditida</taxon>
        <taxon>Tylenchina</taxon>
        <taxon>Tylenchomorpha</taxon>
        <taxon>Tylenchoidea</taxon>
        <taxon>Meloidogynidae</taxon>
        <taxon>Meloidogyninae</taxon>
        <taxon>Meloidogyne</taxon>
        <taxon>Meloidogyne incognita group</taxon>
    </lineage>
</organism>
<evidence type="ECO:0000313" key="2">
    <source>
        <dbReference type="Proteomes" id="UP000887561"/>
    </source>
</evidence>
<dbReference type="WBParaSite" id="scaffold5714_cov200.g9880">
    <property type="protein sequence ID" value="scaffold5714_cov200.g9880"/>
    <property type="gene ID" value="scaffold5714_cov200.g9880"/>
</dbReference>
<dbReference type="Proteomes" id="UP000887561">
    <property type="component" value="Unplaced"/>
</dbReference>
<dbReference type="AlphaFoldDB" id="A0A915N027"/>
<keyword evidence="2" id="KW-1185">Reference proteome</keyword>